<dbReference type="STRING" id="587636.SAMN05216199_1681"/>
<dbReference type="InterPro" id="IPR011008">
    <property type="entry name" value="Dimeric_a/b-barrel"/>
</dbReference>
<gene>
    <name evidence="1" type="ORF">SAMN05216199_1681</name>
</gene>
<dbReference type="RefSeq" id="WP_245735671.1">
    <property type="nucleotide sequence ID" value="NZ_FOHB01000002.1"/>
</dbReference>
<sequence>MTTSAQPLPTLPPLPRPVAWRAVARCVLTTVGMLRRREIHQPEDNVGRVLPFADGTTGRVYRETVVDADPADPCLLVVSFRLRLVRGRAHPVFRIESLLNTPLFVGFPGFVSKLWLAHDEHDLYRGVYEWDGASLAQSYARSLWRVLELVSQPGSIDYRVLPGLRRDAVLAEPGLLDTYAPTDPAGGSWWRLVAA</sequence>
<dbReference type="Proteomes" id="UP000199019">
    <property type="component" value="Unassembled WGS sequence"/>
</dbReference>
<dbReference type="Gene3D" id="3.30.70.100">
    <property type="match status" value="1"/>
</dbReference>
<protein>
    <submittedName>
        <fullName evidence="1">Uncharacterized protein</fullName>
    </submittedName>
</protein>
<organism evidence="1 2">
    <name type="scientific">Pedococcus cremeus</name>
    <dbReference type="NCBI Taxonomy" id="587636"/>
    <lineage>
        <taxon>Bacteria</taxon>
        <taxon>Bacillati</taxon>
        <taxon>Actinomycetota</taxon>
        <taxon>Actinomycetes</taxon>
        <taxon>Micrococcales</taxon>
        <taxon>Intrasporangiaceae</taxon>
        <taxon>Pedococcus</taxon>
    </lineage>
</organism>
<evidence type="ECO:0000313" key="1">
    <source>
        <dbReference type="EMBL" id="SER98476.1"/>
    </source>
</evidence>
<dbReference type="EMBL" id="FOHB01000002">
    <property type="protein sequence ID" value="SER98476.1"/>
    <property type="molecule type" value="Genomic_DNA"/>
</dbReference>
<dbReference type="SUPFAM" id="SSF54909">
    <property type="entry name" value="Dimeric alpha+beta barrel"/>
    <property type="match status" value="1"/>
</dbReference>
<name>A0A1H9TMU2_9MICO</name>
<accession>A0A1H9TMU2</accession>
<evidence type="ECO:0000313" key="2">
    <source>
        <dbReference type="Proteomes" id="UP000199019"/>
    </source>
</evidence>
<keyword evidence="2" id="KW-1185">Reference proteome</keyword>
<reference evidence="2" key="1">
    <citation type="submission" date="2016-10" db="EMBL/GenBank/DDBJ databases">
        <authorList>
            <person name="Varghese N."/>
            <person name="Submissions S."/>
        </authorList>
    </citation>
    <scope>NUCLEOTIDE SEQUENCE [LARGE SCALE GENOMIC DNA]</scope>
    <source>
        <strain evidence="2">CGMCC 1.6963</strain>
    </source>
</reference>
<proteinExistence type="predicted"/>
<dbReference type="AlphaFoldDB" id="A0A1H9TMU2"/>